<evidence type="ECO:0000313" key="2">
    <source>
        <dbReference type="Proteomes" id="UP000515154"/>
    </source>
</evidence>
<dbReference type="PANTHER" id="PTHR47027:SF20">
    <property type="entry name" value="REVERSE TRANSCRIPTASE-LIKE PROTEIN WITH RNA-DIRECTED DNA POLYMERASE DOMAIN"/>
    <property type="match status" value="1"/>
</dbReference>
<name>A0A6P7TZ11_9MOLL</name>
<dbReference type="Pfam" id="PF00078">
    <property type="entry name" value="RVT_1"/>
    <property type="match status" value="1"/>
</dbReference>
<reference evidence="3" key="1">
    <citation type="submission" date="2025-08" db="UniProtKB">
        <authorList>
            <consortium name="RefSeq"/>
        </authorList>
    </citation>
    <scope>IDENTIFICATION</scope>
</reference>
<protein>
    <submittedName>
        <fullName evidence="3">Uncharacterized protein LOC115227956</fullName>
    </submittedName>
</protein>
<dbReference type="PROSITE" id="PS50878">
    <property type="entry name" value="RT_POL"/>
    <property type="match status" value="1"/>
</dbReference>
<dbReference type="Proteomes" id="UP000515154">
    <property type="component" value="Unplaced"/>
</dbReference>
<dbReference type="InterPro" id="IPR043502">
    <property type="entry name" value="DNA/RNA_pol_sf"/>
</dbReference>
<feature type="domain" description="Reverse transcriptase" evidence="1">
    <location>
        <begin position="1"/>
        <end position="133"/>
    </location>
</feature>
<evidence type="ECO:0000313" key="3">
    <source>
        <dbReference type="RefSeq" id="XP_029654502.1"/>
    </source>
</evidence>
<dbReference type="PANTHER" id="PTHR47027">
    <property type="entry name" value="REVERSE TRANSCRIPTASE DOMAIN-CONTAINING PROTEIN"/>
    <property type="match status" value="1"/>
</dbReference>
<keyword evidence="2" id="KW-1185">Reference proteome</keyword>
<evidence type="ECO:0000259" key="1">
    <source>
        <dbReference type="PROSITE" id="PS50878"/>
    </source>
</evidence>
<dbReference type="RefSeq" id="XP_029654502.1">
    <property type="nucleotide sequence ID" value="XM_029798642.1"/>
</dbReference>
<proteinExistence type="predicted"/>
<sequence>MNGELLKYSPNSLAHQLYADLEVWVGSEHSRKFKKHIGTSQGDSLSPILFFIYLGALLRDLRAKICPTSIIELIYADDIEFVLEEMNDIRIALDYAPEVSGKWFLKMNEQKTEFIAVKRESKVTDEIWRGSRKIGPLLGDWEDVQRRKILLPLKRLKSIWLSYTHLTNPVKVRL</sequence>
<dbReference type="InterPro" id="IPR000477">
    <property type="entry name" value="RT_dom"/>
</dbReference>
<organism evidence="2 3">
    <name type="scientific">Octopus sinensis</name>
    <name type="common">East Asian common octopus</name>
    <dbReference type="NCBI Taxonomy" id="2607531"/>
    <lineage>
        <taxon>Eukaryota</taxon>
        <taxon>Metazoa</taxon>
        <taxon>Spiralia</taxon>
        <taxon>Lophotrochozoa</taxon>
        <taxon>Mollusca</taxon>
        <taxon>Cephalopoda</taxon>
        <taxon>Coleoidea</taxon>
        <taxon>Octopodiformes</taxon>
        <taxon>Octopoda</taxon>
        <taxon>Incirrata</taxon>
        <taxon>Octopodidae</taxon>
        <taxon>Octopus</taxon>
    </lineage>
</organism>
<dbReference type="AlphaFoldDB" id="A0A6P7TZ11"/>
<dbReference type="SUPFAM" id="SSF56672">
    <property type="entry name" value="DNA/RNA polymerases"/>
    <property type="match status" value="1"/>
</dbReference>
<gene>
    <name evidence="3" type="primary">LOC115227956</name>
</gene>
<dbReference type="KEGG" id="osn:115227956"/>
<accession>A0A6P7TZ11</accession>